<sequence length="627" mass="71362">MTEEDRETTQVLICGCGPTGALLAGYLCRMGISSIVLEKEASIVTDPRGIVLDDDGIRFLQGLGLYKHIFAEIGPCIDRVRFIGGEHQDLGREPIFSIDIGTSEGNTGHPGMIAHKQPTLEKYLRRVVEFSELSQIRTRCTLTSIHEDKDWVYVTYVDSTGVERQVKSRFLAAADGKTGFTRKNYLEPKGIRLEWAEQAKYDETWVALNWKIHLPTPETHPSFPLWALGYSPQQVYELFFPSGFRLLCNPRRSAVCGRFGPPEDRLWRFEFVVSPGEDEMEMAQLDKIREVVFPYFTHPGKRYDLNIDVKFPEDCIEILRSRPFRFYARSCNKWALGRVILCGDAAHVFPPFGGQGIASGFRDAISLAWRLAIACRSDVDYDQLFMGWYLERKQQLERSLASTVRNGDMVTSSNRLLISIRDWALWTLQLIPSWKHWLELGPRAEAPVSYKYVMGMPFIPEKRGGVYFPQTYCASLSETNRIYFTDDVIFDQNQGTKLFRVVVLLNRLDELAHAVSDLQAVGGISQDVHLDGSAFFVPKGSLPDSAVDGAIPAGFGDRLFRSATAEEFAQSELCIDRPFPRGYNELLMWQASKGMRYVILRPDRFVFAMCQSRLELEQAIKRLVEIF</sequence>
<dbReference type="AlphaFoldDB" id="A0A0U1LMQ1"/>
<dbReference type="EMBL" id="CVMT01000001">
    <property type="protein sequence ID" value="CRG84368.1"/>
    <property type="molecule type" value="Genomic_DNA"/>
</dbReference>
<dbReference type="STRING" id="28573.A0A0U1LMQ1"/>
<evidence type="ECO:0000256" key="3">
    <source>
        <dbReference type="ARBA" id="ARBA00023002"/>
    </source>
</evidence>
<dbReference type="Proteomes" id="UP000054383">
    <property type="component" value="Unassembled WGS sequence"/>
</dbReference>
<evidence type="ECO:0000259" key="4">
    <source>
        <dbReference type="Pfam" id="PF01494"/>
    </source>
</evidence>
<dbReference type="PRINTS" id="PR00420">
    <property type="entry name" value="RNGMNOXGNASE"/>
</dbReference>
<proteinExistence type="predicted"/>
<dbReference type="Gene3D" id="3.50.50.60">
    <property type="entry name" value="FAD/NAD(P)-binding domain"/>
    <property type="match status" value="2"/>
</dbReference>
<dbReference type="InterPro" id="IPR050631">
    <property type="entry name" value="PheA/TfdB_FAD_monoxygenase"/>
</dbReference>
<dbReference type="OMA" id="IRDWALC"/>
<evidence type="ECO:0000313" key="5">
    <source>
        <dbReference type="EMBL" id="CRG84368.1"/>
    </source>
</evidence>
<dbReference type="InterPro" id="IPR036188">
    <property type="entry name" value="FAD/NAD-bd_sf"/>
</dbReference>
<gene>
    <name evidence="5" type="ORF">PISL3812_01662</name>
</gene>
<accession>A0A0U1LMQ1</accession>
<evidence type="ECO:0000256" key="1">
    <source>
        <dbReference type="ARBA" id="ARBA00022630"/>
    </source>
</evidence>
<name>A0A0U1LMQ1_TALIS</name>
<dbReference type="PANTHER" id="PTHR43476:SF3">
    <property type="entry name" value="FAD-BINDING MONOOXYGENASE"/>
    <property type="match status" value="1"/>
</dbReference>
<keyword evidence="6" id="KW-1185">Reference proteome</keyword>
<dbReference type="GO" id="GO:0019622">
    <property type="term" value="P:3-(3-hydroxy)phenylpropionate catabolic process"/>
    <property type="evidence" value="ECO:0007669"/>
    <property type="project" value="TreeGrafter"/>
</dbReference>
<dbReference type="PANTHER" id="PTHR43476">
    <property type="entry name" value="3-(3-HYDROXY-PHENYL)PROPIONATE/3-HYDROXYCINNAMIC ACID HYDROXYLASE"/>
    <property type="match status" value="1"/>
</dbReference>
<dbReference type="OrthoDB" id="10016252at2759"/>
<reference evidence="5 6" key="1">
    <citation type="submission" date="2015-04" db="EMBL/GenBank/DDBJ databases">
        <authorList>
            <person name="Syromyatnikov M.Y."/>
            <person name="Popov V.N."/>
        </authorList>
    </citation>
    <scope>NUCLEOTIDE SEQUENCE [LARGE SCALE GENOMIC DNA]</scope>
    <source>
        <strain evidence="5">WF-38-12</strain>
    </source>
</reference>
<evidence type="ECO:0000313" key="6">
    <source>
        <dbReference type="Proteomes" id="UP000054383"/>
    </source>
</evidence>
<dbReference type="SUPFAM" id="SSF51905">
    <property type="entry name" value="FAD/NAD(P)-binding domain"/>
    <property type="match status" value="1"/>
</dbReference>
<feature type="domain" description="FAD-binding" evidence="4">
    <location>
        <begin position="9"/>
        <end position="376"/>
    </location>
</feature>
<dbReference type="InterPro" id="IPR002938">
    <property type="entry name" value="FAD-bd"/>
</dbReference>
<protein>
    <recommendedName>
        <fullName evidence="4">FAD-binding domain-containing protein</fullName>
    </recommendedName>
</protein>
<keyword evidence="1" id="KW-0285">Flavoprotein</keyword>
<keyword evidence="2" id="KW-0274">FAD</keyword>
<organism evidence="5 6">
    <name type="scientific">Talaromyces islandicus</name>
    <name type="common">Penicillium islandicum</name>
    <dbReference type="NCBI Taxonomy" id="28573"/>
    <lineage>
        <taxon>Eukaryota</taxon>
        <taxon>Fungi</taxon>
        <taxon>Dikarya</taxon>
        <taxon>Ascomycota</taxon>
        <taxon>Pezizomycotina</taxon>
        <taxon>Eurotiomycetes</taxon>
        <taxon>Eurotiomycetidae</taxon>
        <taxon>Eurotiales</taxon>
        <taxon>Trichocomaceae</taxon>
        <taxon>Talaromyces</taxon>
        <taxon>Talaromyces sect. Islandici</taxon>
    </lineage>
</organism>
<dbReference type="GO" id="GO:0071949">
    <property type="term" value="F:FAD binding"/>
    <property type="evidence" value="ECO:0007669"/>
    <property type="project" value="InterPro"/>
</dbReference>
<dbReference type="Pfam" id="PF01494">
    <property type="entry name" value="FAD_binding_3"/>
    <property type="match status" value="1"/>
</dbReference>
<evidence type="ECO:0000256" key="2">
    <source>
        <dbReference type="ARBA" id="ARBA00022827"/>
    </source>
</evidence>
<dbReference type="GO" id="GO:0008688">
    <property type="term" value="F:3-(3-hydroxyphenyl)propionate hydroxylase activity"/>
    <property type="evidence" value="ECO:0007669"/>
    <property type="project" value="TreeGrafter"/>
</dbReference>
<keyword evidence="3" id="KW-0560">Oxidoreductase</keyword>